<dbReference type="PANTHER" id="PTHR48094:SF20">
    <property type="entry name" value="PROTEIN_NUCLEIC ACID DEGLYCASE 1"/>
    <property type="match status" value="1"/>
</dbReference>
<evidence type="ECO:0000256" key="5">
    <source>
        <dbReference type="ARBA" id="ARBA00023204"/>
    </source>
</evidence>
<evidence type="ECO:0000256" key="3">
    <source>
        <dbReference type="ARBA" id="ARBA00022801"/>
    </source>
</evidence>
<comment type="caution">
    <text evidence="8">The sequence shown here is derived from an EMBL/GenBank/DDBJ whole genome shotgun (WGS) entry which is preliminary data.</text>
</comment>
<name>A0ABX5ID42_9STAP</name>
<evidence type="ECO:0000313" key="8">
    <source>
        <dbReference type="EMBL" id="PTH16837.1"/>
    </source>
</evidence>
<reference evidence="8 9" key="1">
    <citation type="journal article" date="2016" name="Front. Microbiol.">
        <title>Comprehensive Phylogenetic Analysis of Bovine Non-aureus Staphylococci Species Based on Whole-Genome Sequencing.</title>
        <authorList>
            <person name="Naushad S."/>
            <person name="Barkema H.W."/>
            <person name="Luby C."/>
            <person name="Condas L.A."/>
            <person name="Nobrega D.B."/>
            <person name="Carson D.A."/>
            <person name="De Buck J."/>
        </authorList>
    </citation>
    <scope>NUCLEOTIDE SEQUENCE [LARGE SCALE GENOMIC DNA]</scope>
    <source>
        <strain evidence="8 9">SNUC 993</strain>
    </source>
</reference>
<accession>A0ABX5ID42</accession>
<keyword evidence="3" id="KW-0378">Hydrolase</keyword>
<dbReference type="InterPro" id="IPR002818">
    <property type="entry name" value="DJ-1/PfpI"/>
</dbReference>
<keyword evidence="2" id="KW-0227">DNA damage</keyword>
<dbReference type="Gene3D" id="3.40.50.880">
    <property type="match status" value="1"/>
</dbReference>
<evidence type="ECO:0000259" key="7">
    <source>
        <dbReference type="Pfam" id="PF01965"/>
    </source>
</evidence>
<keyword evidence="4" id="KW-0346">Stress response</keyword>
<dbReference type="Pfam" id="PF01965">
    <property type="entry name" value="DJ-1_PfpI"/>
    <property type="match status" value="1"/>
</dbReference>
<keyword evidence="5" id="KW-0234">DNA repair</keyword>
<evidence type="ECO:0000256" key="2">
    <source>
        <dbReference type="ARBA" id="ARBA00022763"/>
    </source>
</evidence>
<evidence type="ECO:0000256" key="1">
    <source>
        <dbReference type="ARBA" id="ARBA00022490"/>
    </source>
</evidence>
<feature type="compositionally biased region" description="Polar residues" evidence="6">
    <location>
        <begin position="1"/>
        <end position="14"/>
    </location>
</feature>
<evidence type="ECO:0000256" key="6">
    <source>
        <dbReference type="SAM" id="MobiDB-lite"/>
    </source>
</evidence>
<dbReference type="InterPro" id="IPR029062">
    <property type="entry name" value="Class_I_gatase-like"/>
</dbReference>
<proteinExistence type="predicted"/>
<evidence type="ECO:0000313" key="9">
    <source>
        <dbReference type="Proteomes" id="UP000242694"/>
    </source>
</evidence>
<keyword evidence="1" id="KW-0963">Cytoplasm</keyword>
<dbReference type="SUPFAM" id="SSF52317">
    <property type="entry name" value="Class I glutamine amidotransferase-like"/>
    <property type="match status" value="1"/>
</dbReference>
<organism evidence="8 9">
    <name type="scientific">Staphylococcus auricularis</name>
    <dbReference type="NCBI Taxonomy" id="29379"/>
    <lineage>
        <taxon>Bacteria</taxon>
        <taxon>Bacillati</taxon>
        <taxon>Bacillota</taxon>
        <taxon>Bacilli</taxon>
        <taxon>Bacillales</taxon>
        <taxon>Staphylococcaceae</taxon>
        <taxon>Staphylococcus</taxon>
    </lineage>
</organism>
<dbReference type="RefSeq" id="WP_107392932.1">
    <property type="nucleotide sequence ID" value="NZ_JAHCOE010000008.1"/>
</dbReference>
<sequence>MSQNEEQLSKQPQPDQAEDQAFFPSPFSLSQYTGPKTDFDGVNYKDAYQGDKWKILVIATEERYVFLENEKMFSTGNHPVEMLLPLHHMMEAGFDVEIATITGYPVKLELWAMPEQDEAVMQTYEQLKPKLKQPKALKEVITNELGADSDYLAVFIPGGHGALVGLPESTEVQQALDWALEQDKYMISICHGPAAFLSASLNRDSNPFDGYAMCVFPDALDEGDNVDMGYLPGKLRWLLADALTKQGVNVLNDDMSGQTHQDRKLLTGDSPLASNALGKMAAEVLVKAVNE</sequence>
<dbReference type="NCBIfam" id="NF003168">
    <property type="entry name" value="PRK04155.1"/>
    <property type="match status" value="1"/>
</dbReference>
<dbReference type="PANTHER" id="PTHR48094">
    <property type="entry name" value="PROTEIN/NUCLEIC ACID DEGLYCASE DJ-1-RELATED"/>
    <property type="match status" value="1"/>
</dbReference>
<dbReference type="Proteomes" id="UP000242694">
    <property type="component" value="Unassembled WGS sequence"/>
</dbReference>
<feature type="region of interest" description="Disordered" evidence="6">
    <location>
        <begin position="1"/>
        <end position="22"/>
    </location>
</feature>
<dbReference type="PIRSF" id="PIRSF037798">
    <property type="entry name" value="Chaperone_HchA"/>
    <property type="match status" value="1"/>
</dbReference>
<gene>
    <name evidence="8" type="ORF">BU607_08025</name>
</gene>
<dbReference type="EMBL" id="PZDI01000038">
    <property type="protein sequence ID" value="PTH16837.1"/>
    <property type="molecule type" value="Genomic_DNA"/>
</dbReference>
<evidence type="ECO:0000256" key="4">
    <source>
        <dbReference type="ARBA" id="ARBA00023016"/>
    </source>
</evidence>
<dbReference type="InterPro" id="IPR050325">
    <property type="entry name" value="Prot/Nucl_acid_deglycase"/>
</dbReference>
<feature type="domain" description="DJ-1/PfpI" evidence="7">
    <location>
        <begin position="79"/>
        <end position="200"/>
    </location>
</feature>
<keyword evidence="9" id="KW-1185">Reference proteome</keyword>
<protein>
    <submittedName>
        <fullName evidence="8">Protein deglycase HchA</fullName>
    </submittedName>
</protein>
<dbReference type="InterPro" id="IPR017283">
    <property type="entry name" value="HchA"/>
</dbReference>